<organism evidence="2 3">
    <name type="scientific">Lasiodiplodia theobromae</name>
    <dbReference type="NCBI Taxonomy" id="45133"/>
    <lineage>
        <taxon>Eukaryota</taxon>
        <taxon>Fungi</taxon>
        <taxon>Dikarya</taxon>
        <taxon>Ascomycota</taxon>
        <taxon>Pezizomycotina</taxon>
        <taxon>Dothideomycetes</taxon>
        <taxon>Dothideomycetes incertae sedis</taxon>
        <taxon>Botryosphaeriales</taxon>
        <taxon>Botryosphaeriaceae</taxon>
        <taxon>Lasiodiplodia</taxon>
    </lineage>
</organism>
<dbReference type="EMBL" id="VCHE01000010">
    <property type="protein sequence ID" value="KAB2578718.1"/>
    <property type="molecule type" value="Genomic_DNA"/>
</dbReference>
<evidence type="ECO:0000256" key="1">
    <source>
        <dbReference type="SAM" id="MobiDB-lite"/>
    </source>
</evidence>
<feature type="compositionally biased region" description="Low complexity" evidence="1">
    <location>
        <begin position="193"/>
        <end position="202"/>
    </location>
</feature>
<evidence type="ECO:0000313" key="2">
    <source>
        <dbReference type="EMBL" id="KAB2578718.1"/>
    </source>
</evidence>
<dbReference type="AlphaFoldDB" id="A0A5N5DLC2"/>
<feature type="region of interest" description="Disordered" evidence="1">
    <location>
        <begin position="1"/>
        <end position="65"/>
    </location>
</feature>
<feature type="compositionally biased region" description="Low complexity" evidence="1">
    <location>
        <begin position="124"/>
        <end position="140"/>
    </location>
</feature>
<feature type="compositionally biased region" description="Polar residues" evidence="1">
    <location>
        <begin position="233"/>
        <end position="264"/>
    </location>
</feature>
<dbReference type="Proteomes" id="UP000325902">
    <property type="component" value="Unassembled WGS sequence"/>
</dbReference>
<reference evidence="2 3" key="1">
    <citation type="journal article" date="2019" name="Sci. Rep.">
        <title>A multi-omics analysis of the grapevine pathogen Lasiodiplodia theobromae reveals that temperature affects the expression of virulence- and pathogenicity-related genes.</title>
        <authorList>
            <person name="Felix C."/>
            <person name="Meneses R."/>
            <person name="Goncalves M.F.M."/>
            <person name="Tilleman L."/>
            <person name="Duarte A.S."/>
            <person name="Jorrin-Novo J.V."/>
            <person name="Van de Peer Y."/>
            <person name="Deforce D."/>
            <person name="Van Nieuwerburgh F."/>
            <person name="Esteves A.C."/>
            <person name="Alves A."/>
        </authorList>
    </citation>
    <scope>NUCLEOTIDE SEQUENCE [LARGE SCALE GENOMIC DNA]</scope>
    <source>
        <strain evidence="2 3">LA-SOL3</strain>
    </source>
</reference>
<sequence>MTDPDSISSSPTPTKRLKVASGTDRGKKRSRASTDTGKENKKNRKHKDNASSPILKDDSEWGNCLNEVGNMADIEDNDQDYDNDTICAGVGNDHDFDAPKTHLSNIRKAGNTRNVAHNFATMSTTSFSGTATSTSSTSPTKKQRACPDKAQKEVKDAAKAAEDAEAAAEAKFIADCKEITRRAAAINEDSETETAATTASTSNGNEDTQVYTAAVDSEEGNNQAKEVKDGNKVESSSGSTGASGPEDNSASQSGREGSVSNTNFVFRPRT</sequence>
<feature type="compositionally biased region" description="Low complexity" evidence="1">
    <location>
        <begin position="1"/>
        <end position="14"/>
    </location>
</feature>
<protein>
    <submittedName>
        <fullName evidence="2">Uncharacterized protein</fullName>
    </submittedName>
</protein>
<keyword evidence="3" id="KW-1185">Reference proteome</keyword>
<comment type="caution">
    <text evidence="2">The sequence shown here is derived from an EMBL/GenBank/DDBJ whole genome shotgun (WGS) entry which is preliminary data.</text>
</comment>
<accession>A0A5N5DLC2</accession>
<name>A0A5N5DLC2_9PEZI</name>
<gene>
    <name evidence="2" type="ORF">DBV05_g2587</name>
</gene>
<evidence type="ECO:0000313" key="3">
    <source>
        <dbReference type="Proteomes" id="UP000325902"/>
    </source>
</evidence>
<feature type="region of interest" description="Disordered" evidence="1">
    <location>
        <begin position="124"/>
        <end position="148"/>
    </location>
</feature>
<proteinExistence type="predicted"/>
<feature type="region of interest" description="Disordered" evidence="1">
    <location>
        <begin position="184"/>
        <end position="270"/>
    </location>
</feature>